<keyword evidence="3" id="KW-1185">Reference proteome</keyword>
<feature type="transmembrane region" description="Helical" evidence="1">
    <location>
        <begin position="7"/>
        <end position="25"/>
    </location>
</feature>
<name>A0ABW1LBG5_9BACL</name>
<keyword evidence="1" id="KW-0472">Membrane</keyword>
<evidence type="ECO:0000256" key="1">
    <source>
        <dbReference type="SAM" id="Phobius"/>
    </source>
</evidence>
<dbReference type="Proteomes" id="UP001596170">
    <property type="component" value="Unassembled WGS sequence"/>
</dbReference>
<evidence type="ECO:0000313" key="3">
    <source>
        <dbReference type="Proteomes" id="UP001596170"/>
    </source>
</evidence>
<evidence type="ECO:0000313" key="2">
    <source>
        <dbReference type="EMBL" id="MFC6040809.1"/>
    </source>
</evidence>
<dbReference type="RefSeq" id="WP_377735375.1">
    <property type="nucleotide sequence ID" value="NZ_JBHSRI010000025.1"/>
</dbReference>
<protein>
    <submittedName>
        <fullName evidence="2">Uncharacterized protein</fullName>
    </submittedName>
</protein>
<gene>
    <name evidence="2" type="ORF">ACFPYN_15385</name>
</gene>
<comment type="caution">
    <text evidence="2">The sequence shown here is derived from an EMBL/GenBank/DDBJ whole genome shotgun (WGS) entry which is preliminary data.</text>
</comment>
<keyword evidence="1" id="KW-1133">Transmembrane helix</keyword>
<dbReference type="EMBL" id="JBHSRI010000025">
    <property type="protein sequence ID" value="MFC6040809.1"/>
    <property type="molecule type" value="Genomic_DNA"/>
</dbReference>
<proteinExistence type="predicted"/>
<keyword evidence="1" id="KW-0812">Transmembrane</keyword>
<accession>A0ABW1LBG5</accession>
<reference evidence="3" key="1">
    <citation type="journal article" date="2019" name="Int. J. Syst. Evol. Microbiol.">
        <title>The Global Catalogue of Microorganisms (GCM) 10K type strain sequencing project: providing services to taxonomists for standard genome sequencing and annotation.</title>
        <authorList>
            <consortium name="The Broad Institute Genomics Platform"/>
            <consortium name="The Broad Institute Genome Sequencing Center for Infectious Disease"/>
            <person name="Wu L."/>
            <person name="Ma J."/>
        </authorList>
    </citation>
    <scope>NUCLEOTIDE SEQUENCE [LARGE SCALE GENOMIC DNA]</scope>
    <source>
        <strain evidence="3">CCUG 54527</strain>
    </source>
</reference>
<feature type="transmembrane region" description="Helical" evidence="1">
    <location>
        <begin position="31"/>
        <end position="50"/>
    </location>
</feature>
<organism evidence="2 3">
    <name type="scientific">Paenisporosarcina macmurdoensis</name>
    <dbReference type="NCBI Taxonomy" id="212659"/>
    <lineage>
        <taxon>Bacteria</taxon>
        <taxon>Bacillati</taxon>
        <taxon>Bacillota</taxon>
        <taxon>Bacilli</taxon>
        <taxon>Bacillales</taxon>
        <taxon>Caryophanaceae</taxon>
        <taxon>Paenisporosarcina</taxon>
    </lineage>
</organism>
<sequence>MKTSTGLLILIAIMHFITLSNITLFDGRWNGIAMWLNTGLFIAAIAFYFMERTNSKSQVL</sequence>